<comment type="caution">
    <text evidence="1">The sequence shown here is derived from an EMBL/GenBank/DDBJ whole genome shotgun (WGS) entry which is preliminary data.</text>
</comment>
<proteinExistence type="predicted"/>
<evidence type="ECO:0000313" key="2">
    <source>
        <dbReference type="Proteomes" id="UP000599391"/>
    </source>
</evidence>
<reference evidence="1 2" key="1">
    <citation type="journal article" date="2021" name="Int. J. Syst. Evol. Microbiol.">
        <title>Amazonocrinis nigriterrae gen. nov., sp. nov., Atlanticothrix silvestris gen. nov., sp. nov. and Dendronalium phyllosphericum gen. nov., sp. nov., nostocacean cyanobacteria from Brazilian environments.</title>
        <authorList>
            <person name="Alvarenga D.O."/>
            <person name="Andreote A.P.D."/>
            <person name="Branco L.H.Z."/>
            <person name="Delbaje E."/>
            <person name="Cruz R.B."/>
            <person name="Varani A.M."/>
            <person name="Fiore M.F."/>
        </authorList>
    </citation>
    <scope>NUCLEOTIDE SEQUENCE [LARGE SCALE GENOMIC DNA]</scope>
    <source>
        <strain evidence="1 2">CENA357</strain>
    </source>
</reference>
<evidence type="ECO:0000313" key="1">
    <source>
        <dbReference type="EMBL" id="MBH8554480.1"/>
    </source>
</evidence>
<dbReference type="EMBL" id="JAECZB010000075">
    <property type="protein sequence ID" value="MBH8554480.1"/>
    <property type="molecule type" value="Genomic_DNA"/>
</dbReference>
<keyword evidence="2" id="KW-1185">Reference proteome</keyword>
<dbReference type="Proteomes" id="UP000599391">
    <property type="component" value="Unassembled WGS sequence"/>
</dbReference>
<name>A0A8J7L2U8_9CYAN</name>
<organism evidence="1 2">
    <name type="scientific">Atlanticothrix silvestris CENA357</name>
    <dbReference type="NCBI Taxonomy" id="1725252"/>
    <lineage>
        <taxon>Bacteria</taxon>
        <taxon>Bacillati</taxon>
        <taxon>Cyanobacteriota</taxon>
        <taxon>Cyanophyceae</taxon>
        <taxon>Nostocales</taxon>
        <taxon>Nodulariaceae</taxon>
        <taxon>Atlanticothrix</taxon>
        <taxon>Atlanticothrix silvestris</taxon>
    </lineage>
</organism>
<gene>
    <name evidence="1" type="ORF">I8751_19355</name>
</gene>
<dbReference type="AlphaFoldDB" id="A0A8J7L2U8"/>
<sequence>MELPQRVSIRYKDTPYNTNEIRLKTFRLALQIWEEQTKPRKTELYAFISACLKQVERQDRFMFSLLFVELTDLIRNSSLDRGMREVLIKTAFSEFACALTDFEDANKKD</sequence>
<accession>A0A8J7L2U8</accession>
<dbReference type="RefSeq" id="WP_214440722.1">
    <property type="nucleotide sequence ID" value="NZ_JAECZB010000075.1"/>
</dbReference>
<protein>
    <submittedName>
        <fullName evidence="1">Uncharacterized protein</fullName>
    </submittedName>
</protein>